<evidence type="ECO:0000256" key="4">
    <source>
        <dbReference type="ARBA" id="ARBA00022679"/>
    </source>
</evidence>
<comment type="similarity">
    <text evidence="2">Belongs to the class-V pyridoxal-phosphate-dependent aminotransferase family. NifS/IscS subfamily.</text>
</comment>
<dbReference type="Gene3D" id="3.40.640.10">
    <property type="entry name" value="Type I PLP-dependent aspartate aminotransferase-like (Major domain)"/>
    <property type="match status" value="1"/>
</dbReference>
<evidence type="ECO:0000256" key="9">
    <source>
        <dbReference type="ARBA" id="ARBA00050776"/>
    </source>
</evidence>
<comment type="catalytic activity">
    <reaction evidence="9">
        <text>(sulfur carrier)-H + L-cysteine = (sulfur carrier)-SH + L-alanine</text>
        <dbReference type="Rhea" id="RHEA:43892"/>
        <dbReference type="Rhea" id="RHEA-COMP:14737"/>
        <dbReference type="Rhea" id="RHEA-COMP:14739"/>
        <dbReference type="ChEBI" id="CHEBI:29917"/>
        <dbReference type="ChEBI" id="CHEBI:35235"/>
        <dbReference type="ChEBI" id="CHEBI:57972"/>
        <dbReference type="ChEBI" id="CHEBI:64428"/>
        <dbReference type="EC" id="2.8.1.7"/>
    </reaction>
</comment>
<dbReference type="PROSITE" id="PS00595">
    <property type="entry name" value="AA_TRANSFER_CLASS_5"/>
    <property type="match status" value="1"/>
</dbReference>
<dbReference type="InterPro" id="IPR016454">
    <property type="entry name" value="Cysteine_dSase"/>
</dbReference>
<evidence type="ECO:0000256" key="6">
    <source>
        <dbReference type="ARBA" id="ARBA00022898"/>
    </source>
</evidence>
<keyword evidence="7" id="KW-0408">Iron</keyword>
<dbReference type="InterPro" id="IPR020578">
    <property type="entry name" value="Aminotrans_V_PyrdxlP_BS"/>
</dbReference>
<comment type="cofactor">
    <cofactor evidence="1 10">
        <name>pyridoxal 5'-phosphate</name>
        <dbReference type="ChEBI" id="CHEBI:597326"/>
    </cofactor>
</comment>
<organism evidence="12 13">
    <name type="scientific">Bacillus songklensis</name>
    <dbReference type="NCBI Taxonomy" id="1069116"/>
    <lineage>
        <taxon>Bacteria</taxon>
        <taxon>Bacillati</taxon>
        <taxon>Bacillota</taxon>
        <taxon>Bacilli</taxon>
        <taxon>Bacillales</taxon>
        <taxon>Bacillaceae</taxon>
        <taxon>Bacillus</taxon>
    </lineage>
</organism>
<keyword evidence="6" id="KW-0663">Pyridoxal phosphate</keyword>
<evidence type="ECO:0000256" key="3">
    <source>
        <dbReference type="ARBA" id="ARBA00012239"/>
    </source>
</evidence>
<keyword evidence="5" id="KW-0479">Metal-binding</keyword>
<protein>
    <recommendedName>
        <fullName evidence="3">cysteine desulfurase</fullName>
        <ecNumber evidence="3">2.8.1.7</ecNumber>
    </recommendedName>
</protein>
<dbReference type="InterPro" id="IPR015422">
    <property type="entry name" value="PyrdxlP-dep_Trfase_small"/>
</dbReference>
<dbReference type="Pfam" id="PF00266">
    <property type="entry name" value="Aminotran_5"/>
    <property type="match status" value="1"/>
</dbReference>
<evidence type="ECO:0000256" key="1">
    <source>
        <dbReference type="ARBA" id="ARBA00001933"/>
    </source>
</evidence>
<dbReference type="InterPro" id="IPR015421">
    <property type="entry name" value="PyrdxlP-dep_Trfase_major"/>
</dbReference>
<dbReference type="RefSeq" id="WP_377913045.1">
    <property type="nucleotide sequence ID" value="NZ_JBHRZT010000020.1"/>
</dbReference>
<accession>A0ABV8AZN9</accession>
<comment type="caution">
    <text evidence="12">The sequence shown here is derived from an EMBL/GenBank/DDBJ whole genome shotgun (WGS) entry which is preliminary data.</text>
</comment>
<proteinExistence type="inferred from homology"/>
<feature type="domain" description="Aminotransferase class V" evidence="11">
    <location>
        <begin position="4"/>
        <end position="366"/>
    </location>
</feature>
<dbReference type="Proteomes" id="UP001595752">
    <property type="component" value="Unassembled WGS sequence"/>
</dbReference>
<evidence type="ECO:0000256" key="10">
    <source>
        <dbReference type="RuleBase" id="RU004504"/>
    </source>
</evidence>
<dbReference type="PANTHER" id="PTHR11601:SF34">
    <property type="entry name" value="CYSTEINE DESULFURASE"/>
    <property type="match status" value="1"/>
</dbReference>
<gene>
    <name evidence="12" type="ORF">ACFOU2_05745</name>
</gene>
<dbReference type="EMBL" id="JBHRZT010000020">
    <property type="protein sequence ID" value="MFC3883040.1"/>
    <property type="molecule type" value="Genomic_DNA"/>
</dbReference>
<evidence type="ECO:0000313" key="13">
    <source>
        <dbReference type="Proteomes" id="UP001595752"/>
    </source>
</evidence>
<evidence type="ECO:0000256" key="8">
    <source>
        <dbReference type="ARBA" id="ARBA00023014"/>
    </source>
</evidence>
<evidence type="ECO:0000256" key="7">
    <source>
        <dbReference type="ARBA" id="ARBA00023004"/>
    </source>
</evidence>
<dbReference type="PANTHER" id="PTHR11601">
    <property type="entry name" value="CYSTEINE DESULFURYLASE FAMILY MEMBER"/>
    <property type="match status" value="1"/>
</dbReference>
<dbReference type="NCBIfam" id="NF002806">
    <property type="entry name" value="PRK02948.1"/>
    <property type="match status" value="1"/>
</dbReference>
<dbReference type="PIRSF" id="PIRSF005572">
    <property type="entry name" value="NifS"/>
    <property type="match status" value="1"/>
</dbReference>
<dbReference type="EC" id="2.8.1.7" evidence="3"/>
<dbReference type="InterPro" id="IPR015424">
    <property type="entry name" value="PyrdxlP-dep_Trfase"/>
</dbReference>
<dbReference type="Gene3D" id="3.90.1150.10">
    <property type="entry name" value="Aspartate Aminotransferase, domain 1"/>
    <property type="match status" value="1"/>
</dbReference>
<evidence type="ECO:0000259" key="11">
    <source>
        <dbReference type="Pfam" id="PF00266"/>
    </source>
</evidence>
<evidence type="ECO:0000313" key="12">
    <source>
        <dbReference type="EMBL" id="MFC3883040.1"/>
    </source>
</evidence>
<dbReference type="SUPFAM" id="SSF53383">
    <property type="entry name" value="PLP-dependent transferases"/>
    <property type="match status" value="1"/>
</dbReference>
<keyword evidence="4" id="KW-0808">Transferase</keyword>
<keyword evidence="13" id="KW-1185">Reference proteome</keyword>
<dbReference type="Gene3D" id="1.10.260.50">
    <property type="match status" value="1"/>
</dbReference>
<evidence type="ECO:0000256" key="5">
    <source>
        <dbReference type="ARBA" id="ARBA00022723"/>
    </source>
</evidence>
<reference evidence="13" key="1">
    <citation type="journal article" date="2019" name="Int. J. Syst. Evol. Microbiol.">
        <title>The Global Catalogue of Microorganisms (GCM) 10K type strain sequencing project: providing services to taxonomists for standard genome sequencing and annotation.</title>
        <authorList>
            <consortium name="The Broad Institute Genomics Platform"/>
            <consortium name="The Broad Institute Genome Sequencing Center for Infectious Disease"/>
            <person name="Wu L."/>
            <person name="Ma J."/>
        </authorList>
    </citation>
    <scope>NUCLEOTIDE SEQUENCE [LARGE SCALE GENOMIC DNA]</scope>
    <source>
        <strain evidence="13">CCUG 61889</strain>
    </source>
</reference>
<keyword evidence="8" id="KW-0411">Iron-sulfur</keyword>
<sequence length="380" mass="41257">MERIYLDHAATSPMHPAVIDKMTVFMKEVFGNPSSIHFYGRESRRYLDEARQTMAASVGADPNEIIFTSGGTEADNMALTGVAFANREKGNHIITTQIEHHAVLHTCEALEKQGFRVTYLPVDETGRISAKQLQEALTDDTILVSIMYGNNEVGTIQPIGEIGEVLKNHQAFFHTDAVQAYGLVSINVKQLGIDLLSVSSHKINGPKGVGFLYAASSVPLSPLLFGGEQERKRRAGTENVASIVGFEEAVKLAQQTLSEKAAQYKGYKENMLNIFKEEGIEYSVNGNLEDSLPHVLNVAFPGTNVESMLVNLDLAGIAASSGSACTAGSIDPSHVLVAMFGKDSERLVSSIRFSFGLGTTTEQIEKAAHETARIVKRLVK</sequence>
<evidence type="ECO:0000256" key="2">
    <source>
        <dbReference type="ARBA" id="ARBA00006490"/>
    </source>
</evidence>
<dbReference type="InterPro" id="IPR000192">
    <property type="entry name" value="Aminotrans_V_dom"/>
</dbReference>
<name>A0ABV8AZN9_9BACI</name>